<dbReference type="EMBL" id="JAPTGD010000002">
    <property type="protein sequence ID" value="MDU9693253.1"/>
    <property type="molecule type" value="Genomic_DNA"/>
</dbReference>
<dbReference type="AlphaFoldDB" id="A0AAX6NBG4"/>
<dbReference type="Proteomes" id="UP001269400">
    <property type="component" value="Unassembled WGS sequence"/>
</dbReference>
<proteinExistence type="predicted"/>
<comment type="caution">
    <text evidence="2">The sequence shown here is derived from an EMBL/GenBank/DDBJ whole genome shotgun (WGS) entry which is preliminary data.</text>
</comment>
<feature type="region of interest" description="Disordered" evidence="1">
    <location>
        <begin position="121"/>
        <end position="247"/>
    </location>
</feature>
<sequence>MSYNVKELQNLSKDEQIEFLLKTLESVGCSNQNCTNDKPNGKWGVIENKKYCNICYNRELRKEEIRLKKRQKELHKLVEYYEYYLKVIDAIDDLKVELNVEEDEFKELTDPIKLAFKEAKKVQDNNKKKLNPNRNRQPQQQQNKSPQSQGERLKKSSTPDKQAKPYAQQPIEEITSNKREESQAQQRKMETAPVIENAEKKQEKAQEQSSPQSQVKENIKPALKPTPELVQEPANKEKAEEQVTNTQFVTQVNSETVYGENSAKTAQNTSIGDEHSLFNLDPGCDVESKGEEYNENYSSFDNSNPTQDKATNIRVPLTSVSGIDL</sequence>
<evidence type="ECO:0000313" key="2">
    <source>
        <dbReference type="EMBL" id="MDU9693253.1"/>
    </source>
</evidence>
<feature type="region of interest" description="Disordered" evidence="1">
    <location>
        <begin position="259"/>
        <end position="313"/>
    </location>
</feature>
<feature type="compositionally biased region" description="Polar residues" evidence="1">
    <location>
        <begin position="262"/>
        <end position="271"/>
    </location>
</feature>
<feature type="compositionally biased region" description="Basic and acidic residues" evidence="1">
    <location>
        <begin position="175"/>
        <end position="190"/>
    </location>
</feature>
<name>A0AAX6NBG4_PRIAR</name>
<dbReference type="RefSeq" id="WP_316910481.1">
    <property type="nucleotide sequence ID" value="NZ_JAPTGD010000002.1"/>
</dbReference>
<evidence type="ECO:0000256" key="1">
    <source>
        <dbReference type="SAM" id="MobiDB-lite"/>
    </source>
</evidence>
<evidence type="ECO:0000313" key="3">
    <source>
        <dbReference type="Proteomes" id="UP001269400"/>
    </source>
</evidence>
<feature type="compositionally biased region" description="Basic and acidic residues" evidence="1">
    <location>
        <begin position="197"/>
        <end position="206"/>
    </location>
</feature>
<reference evidence="2" key="1">
    <citation type="journal article" date="2022" name="J Environ Chem Eng">
        <title>Biodegradation of petroleum oil using a constructed nonpathogenic and heavy metal-tolerant bacterial consortium isolated from marine sponges.</title>
        <authorList>
            <person name="Dechsakulwatana C."/>
            <person name="Rungsihiranrut A."/>
            <person name="Muangchinda C."/>
            <person name="Ningthoujam R."/>
            <person name="Klankeo P."/>
            <person name="Pinyakong O."/>
        </authorList>
    </citation>
    <scope>NUCLEOTIDE SEQUENCE</scope>
    <source>
        <strain evidence="2">TL01-2</strain>
    </source>
</reference>
<feature type="compositionally biased region" description="Polar residues" evidence="1">
    <location>
        <begin position="295"/>
        <end position="310"/>
    </location>
</feature>
<organism evidence="2 3">
    <name type="scientific">Priestia aryabhattai</name>
    <name type="common">Bacillus aryabhattai</name>
    <dbReference type="NCBI Taxonomy" id="412384"/>
    <lineage>
        <taxon>Bacteria</taxon>
        <taxon>Bacillati</taxon>
        <taxon>Bacillota</taxon>
        <taxon>Bacilli</taxon>
        <taxon>Bacillales</taxon>
        <taxon>Bacillaceae</taxon>
        <taxon>Priestia</taxon>
    </lineage>
</organism>
<accession>A0AAX6NBG4</accession>
<gene>
    <name evidence="2" type="ORF">O0Q50_18925</name>
</gene>
<feature type="compositionally biased region" description="Low complexity" evidence="1">
    <location>
        <begin position="132"/>
        <end position="149"/>
    </location>
</feature>
<reference evidence="2" key="2">
    <citation type="submission" date="2022-12" db="EMBL/GenBank/DDBJ databases">
        <authorList>
            <person name="Dechsakulwatana C."/>
            <person name="Rungsihiranrut A."/>
            <person name="Muangchinda C."/>
            <person name="Ningthoujam R."/>
            <person name="Klankeo P."/>
            <person name="Pinyakong O."/>
        </authorList>
    </citation>
    <scope>NUCLEOTIDE SEQUENCE</scope>
    <source>
        <strain evidence="2">TL01-2</strain>
    </source>
</reference>
<protein>
    <submittedName>
        <fullName evidence="2">Uncharacterized protein</fullName>
    </submittedName>
</protein>
<feature type="compositionally biased region" description="Basic and acidic residues" evidence="1">
    <location>
        <begin position="151"/>
        <end position="163"/>
    </location>
</feature>